<comment type="caution">
    <text evidence="1">The sequence shown here is derived from an EMBL/GenBank/DDBJ whole genome shotgun (WGS) entry which is preliminary data.</text>
</comment>
<name>A0ACD3Q830_LARCR</name>
<evidence type="ECO:0000313" key="1">
    <source>
        <dbReference type="EMBL" id="TMS02851.1"/>
    </source>
</evidence>
<proteinExistence type="predicted"/>
<keyword evidence="2" id="KW-1185">Reference proteome</keyword>
<sequence>MTTTKIHWTKLSQYIPEFQNSAEAAWTRGMDVVAEEDDITSTRGSRDLPFMPAVAVTSWERIEQEAGLTPTFDLHKQEEREKMRAFSVCHSTIVTISLGVVGASRCHVALLWR</sequence>
<accession>A0ACD3Q830</accession>
<evidence type="ECO:0000313" key="2">
    <source>
        <dbReference type="Proteomes" id="UP000793456"/>
    </source>
</evidence>
<dbReference type="EMBL" id="CM011696">
    <property type="protein sequence ID" value="TMS02851.1"/>
    <property type="molecule type" value="Genomic_DNA"/>
</dbReference>
<organism evidence="1 2">
    <name type="scientific">Larimichthys crocea</name>
    <name type="common">Large yellow croaker</name>
    <name type="synonym">Pseudosciaena crocea</name>
    <dbReference type="NCBI Taxonomy" id="215358"/>
    <lineage>
        <taxon>Eukaryota</taxon>
        <taxon>Metazoa</taxon>
        <taxon>Chordata</taxon>
        <taxon>Craniata</taxon>
        <taxon>Vertebrata</taxon>
        <taxon>Euteleostomi</taxon>
        <taxon>Actinopterygii</taxon>
        <taxon>Neopterygii</taxon>
        <taxon>Teleostei</taxon>
        <taxon>Neoteleostei</taxon>
        <taxon>Acanthomorphata</taxon>
        <taxon>Eupercaria</taxon>
        <taxon>Sciaenidae</taxon>
        <taxon>Larimichthys</taxon>
    </lineage>
</organism>
<reference evidence="1" key="1">
    <citation type="submission" date="2018-11" db="EMBL/GenBank/DDBJ databases">
        <title>The sequence and de novo assembly of Larimichthys crocea genome using PacBio and Hi-C technologies.</title>
        <authorList>
            <person name="Xu P."/>
            <person name="Chen B."/>
            <person name="Zhou Z."/>
            <person name="Ke Q."/>
            <person name="Wu Y."/>
            <person name="Bai H."/>
            <person name="Pu F."/>
        </authorList>
    </citation>
    <scope>NUCLEOTIDE SEQUENCE</scope>
    <source>
        <tissue evidence="1">Muscle</tissue>
    </source>
</reference>
<dbReference type="Proteomes" id="UP000793456">
    <property type="component" value="Chromosome XXIII"/>
</dbReference>
<protein>
    <submittedName>
        <fullName evidence="1">Uncharacterized protein</fullName>
    </submittedName>
</protein>
<gene>
    <name evidence="1" type="ORF">E3U43_020831</name>
</gene>